<accession>A0A8T0HNQ7</accession>
<evidence type="ECO:0008006" key="3">
    <source>
        <dbReference type="Google" id="ProtNLM"/>
    </source>
</evidence>
<dbReference type="Proteomes" id="UP000822688">
    <property type="component" value="Chromosome V"/>
</dbReference>
<dbReference type="EMBL" id="CM026426">
    <property type="protein sequence ID" value="KAG0572494.1"/>
    <property type="molecule type" value="Genomic_DNA"/>
</dbReference>
<evidence type="ECO:0000313" key="1">
    <source>
        <dbReference type="EMBL" id="KAG0572494.1"/>
    </source>
</evidence>
<gene>
    <name evidence="1" type="ORF">KC19_VG100000</name>
</gene>
<organism evidence="1 2">
    <name type="scientific">Ceratodon purpureus</name>
    <name type="common">Fire moss</name>
    <name type="synonym">Dicranum purpureum</name>
    <dbReference type="NCBI Taxonomy" id="3225"/>
    <lineage>
        <taxon>Eukaryota</taxon>
        <taxon>Viridiplantae</taxon>
        <taxon>Streptophyta</taxon>
        <taxon>Embryophyta</taxon>
        <taxon>Bryophyta</taxon>
        <taxon>Bryophytina</taxon>
        <taxon>Bryopsida</taxon>
        <taxon>Dicranidae</taxon>
        <taxon>Pseudoditrichales</taxon>
        <taxon>Ditrichaceae</taxon>
        <taxon>Ceratodon</taxon>
    </lineage>
</organism>
<comment type="caution">
    <text evidence="1">The sequence shown here is derived from an EMBL/GenBank/DDBJ whole genome shotgun (WGS) entry which is preliminary data.</text>
</comment>
<keyword evidence="2" id="KW-1185">Reference proteome</keyword>
<evidence type="ECO:0000313" key="2">
    <source>
        <dbReference type="Proteomes" id="UP000822688"/>
    </source>
</evidence>
<proteinExistence type="predicted"/>
<reference evidence="1" key="1">
    <citation type="submission" date="2020-06" db="EMBL/GenBank/DDBJ databases">
        <title>WGS assembly of Ceratodon purpureus strain R40.</title>
        <authorList>
            <person name="Carey S.B."/>
            <person name="Jenkins J."/>
            <person name="Shu S."/>
            <person name="Lovell J.T."/>
            <person name="Sreedasyam A."/>
            <person name="Maumus F."/>
            <person name="Tiley G.P."/>
            <person name="Fernandez-Pozo N."/>
            <person name="Barry K."/>
            <person name="Chen C."/>
            <person name="Wang M."/>
            <person name="Lipzen A."/>
            <person name="Daum C."/>
            <person name="Saski C.A."/>
            <person name="Payton A.C."/>
            <person name="Mcbreen J.C."/>
            <person name="Conrad R.E."/>
            <person name="Kollar L.M."/>
            <person name="Olsson S."/>
            <person name="Huttunen S."/>
            <person name="Landis J.B."/>
            <person name="Wickett N.J."/>
            <person name="Johnson M.G."/>
            <person name="Rensing S.A."/>
            <person name="Grimwood J."/>
            <person name="Schmutz J."/>
            <person name="Mcdaniel S.F."/>
        </authorList>
    </citation>
    <scope>NUCLEOTIDE SEQUENCE</scope>
    <source>
        <strain evidence="1">R40</strain>
    </source>
</reference>
<dbReference type="AlphaFoldDB" id="A0A8T0HNQ7"/>
<sequence>MSNPRRLISGLQSVMSEDLSVWQTFLLVLWLICVCVNKVTGYAAALLERWLCESLNVEGDPSQRRPAEQASQVEFLPSGSSDVPEETREVAGSLIPSLPDAVIEERVWPVLMRDPSVTQLLLVRSVSKAWRQLVEASLEWKVLSFVRLDSPRYRCYILQHRLRFLSVNQRLGFELGHFRVLVGESMQEIETRVRVPNFRARGFPSYVSFH</sequence>
<protein>
    <recommendedName>
        <fullName evidence="3">F-box domain-containing protein</fullName>
    </recommendedName>
</protein>
<name>A0A8T0HNQ7_CERPU</name>